<proteinExistence type="predicted"/>
<name>A0A9X1STC8_9ACTN</name>
<dbReference type="AlphaFoldDB" id="A0A9X1STC8"/>
<dbReference type="Gene3D" id="3.40.1490.10">
    <property type="entry name" value="Bit1"/>
    <property type="match status" value="1"/>
</dbReference>
<organism evidence="1 2">
    <name type="scientific">Kineosporia babensis</name>
    <dbReference type="NCBI Taxonomy" id="499548"/>
    <lineage>
        <taxon>Bacteria</taxon>
        <taxon>Bacillati</taxon>
        <taxon>Actinomycetota</taxon>
        <taxon>Actinomycetes</taxon>
        <taxon>Kineosporiales</taxon>
        <taxon>Kineosporiaceae</taxon>
        <taxon>Kineosporia</taxon>
    </lineage>
</organism>
<evidence type="ECO:0000313" key="2">
    <source>
        <dbReference type="Proteomes" id="UP001138997"/>
    </source>
</evidence>
<accession>A0A9X1STC8</accession>
<gene>
    <name evidence="1" type="ORF">LR394_12130</name>
</gene>
<dbReference type="SUPFAM" id="SSF102462">
    <property type="entry name" value="Peptidyl-tRNA hydrolase II"/>
    <property type="match status" value="1"/>
</dbReference>
<keyword evidence="2" id="KW-1185">Reference proteome</keyword>
<protein>
    <submittedName>
        <fullName evidence="1">Uncharacterized protein</fullName>
    </submittedName>
</protein>
<sequence>MSETPEEMPDPFASTQPWAMQLAMRDERAARPTHLAVCEAAARAVVGLLTDPRSGPGGEWYPFVHHWASGPIRKVVRRGRGIRFTQVQELDGVEVEHAGAQVRAFVPGPIDQVPAALAKMQVGGTDMPEPGKSSEPVDGGLTIALTALTPMTTGKSAAQSGHAAQLALRSMGDEARSRWAENGWAVRVVTPEGAGWAEAVRRARVAVHDGGFTEVAPGTQTAVAWW</sequence>
<dbReference type="RefSeq" id="WP_231441062.1">
    <property type="nucleotide sequence ID" value="NZ_JAJOMB010000005.1"/>
</dbReference>
<dbReference type="EMBL" id="JAJOMB010000005">
    <property type="protein sequence ID" value="MCD5311652.1"/>
    <property type="molecule type" value="Genomic_DNA"/>
</dbReference>
<reference evidence="1" key="1">
    <citation type="submission" date="2021-11" db="EMBL/GenBank/DDBJ databases">
        <title>Streptomyces corallinus and Kineosporia corallina sp. nov., two new coral-derived marine actinobacteria.</title>
        <authorList>
            <person name="Buangrab K."/>
            <person name="Sutthacheep M."/>
            <person name="Yeemin T."/>
            <person name="Harunari E."/>
            <person name="Igarashi Y."/>
            <person name="Sripreechasak P."/>
            <person name="Kanchanasin P."/>
            <person name="Tanasupawat S."/>
            <person name="Phongsopitanun W."/>
        </authorList>
    </citation>
    <scope>NUCLEOTIDE SEQUENCE</scope>
    <source>
        <strain evidence="1">JCM 31032</strain>
    </source>
</reference>
<comment type="caution">
    <text evidence="1">The sequence shown here is derived from an EMBL/GenBank/DDBJ whole genome shotgun (WGS) entry which is preliminary data.</text>
</comment>
<dbReference type="InterPro" id="IPR023476">
    <property type="entry name" value="Pep_tRNA_hydro_II_dom_sf"/>
</dbReference>
<evidence type="ECO:0000313" key="1">
    <source>
        <dbReference type="EMBL" id="MCD5311652.1"/>
    </source>
</evidence>
<dbReference type="Proteomes" id="UP001138997">
    <property type="component" value="Unassembled WGS sequence"/>
</dbReference>